<feature type="compositionally biased region" description="Acidic residues" evidence="1">
    <location>
        <begin position="193"/>
        <end position="206"/>
    </location>
</feature>
<proteinExistence type="predicted"/>
<dbReference type="EMBL" id="MN740668">
    <property type="protein sequence ID" value="QHU06841.1"/>
    <property type="molecule type" value="Genomic_DNA"/>
</dbReference>
<reference evidence="2" key="1">
    <citation type="journal article" date="2020" name="Nature">
        <title>Giant virus diversity and host interactions through global metagenomics.</title>
        <authorList>
            <person name="Schulz F."/>
            <person name="Roux S."/>
            <person name="Paez-Espino D."/>
            <person name="Jungbluth S."/>
            <person name="Walsh D.A."/>
            <person name="Denef V.J."/>
            <person name="McMahon K.D."/>
            <person name="Konstantinidis K.T."/>
            <person name="Eloe-Fadrosh E.A."/>
            <person name="Kyrpides N.C."/>
            <person name="Woyke T."/>
        </authorList>
    </citation>
    <scope>NUCLEOTIDE SEQUENCE</scope>
    <source>
        <strain evidence="2">GVMAG-S-1038524-41</strain>
    </source>
</reference>
<feature type="compositionally biased region" description="Pro residues" evidence="1">
    <location>
        <begin position="94"/>
        <end position="103"/>
    </location>
</feature>
<feature type="compositionally biased region" description="Basic and acidic residues" evidence="1">
    <location>
        <begin position="177"/>
        <end position="186"/>
    </location>
</feature>
<feature type="compositionally biased region" description="Basic and acidic residues" evidence="1">
    <location>
        <begin position="249"/>
        <end position="263"/>
    </location>
</feature>
<name>A0A6C0JPM9_9ZZZZ</name>
<feature type="compositionally biased region" description="Basic and acidic residues" evidence="1">
    <location>
        <begin position="124"/>
        <end position="162"/>
    </location>
</feature>
<protein>
    <recommendedName>
        <fullName evidence="3">Thioredoxin domain-containing protein</fullName>
    </recommendedName>
</protein>
<sequence>MESQLSVLLYSKYSSLSKSLMNMIQTSGVDFTTKFSLQPLCIDNEEIRARILKNTQLQVTTVPCLLIIFPDGGIEKYDGARVFEWVEGIIRQFAPPPPPPPVRQQPSVPSEEEKWRMKQVQQAREQERIQNERKRVAEENRRKYHEKYEKERTPSPERERQRSPSPPPPMRRRRVRKESPEPRRQEPAVTSIDDLDDLPSDEDDDVAADRYRSRRPVGRIRTDEGNYEEGKELFQGPPPNMRRARRSAVKGESHTGNDAKSQKSADIMAKAKAMAKGREDTHAPPPGHPANQRN</sequence>
<evidence type="ECO:0000256" key="1">
    <source>
        <dbReference type="SAM" id="MobiDB-lite"/>
    </source>
</evidence>
<evidence type="ECO:0008006" key="3">
    <source>
        <dbReference type="Google" id="ProtNLM"/>
    </source>
</evidence>
<feature type="compositionally biased region" description="Basic and acidic residues" evidence="1">
    <location>
        <begin position="220"/>
        <end position="232"/>
    </location>
</feature>
<evidence type="ECO:0000313" key="2">
    <source>
        <dbReference type="EMBL" id="QHU06841.1"/>
    </source>
</evidence>
<feature type="region of interest" description="Disordered" evidence="1">
    <location>
        <begin position="93"/>
        <end position="294"/>
    </location>
</feature>
<organism evidence="2">
    <name type="scientific">viral metagenome</name>
    <dbReference type="NCBI Taxonomy" id="1070528"/>
    <lineage>
        <taxon>unclassified sequences</taxon>
        <taxon>metagenomes</taxon>
        <taxon>organismal metagenomes</taxon>
    </lineage>
</organism>
<accession>A0A6C0JPM9</accession>
<dbReference type="AlphaFoldDB" id="A0A6C0JPM9"/>